<reference evidence="3" key="2">
    <citation type="submission" date="2015-01" db="EMBL/GenBank/DDBJ databases">
        <title>Evolutionary Origins and Diversification of the Mycorrhizal Mutualists.</title>
        <authorList>
            <consortium name="DOE Joint Genome Institute"/>
            <consortium name="Mycorrhizal Genomics Consortium"/>
            <person name="Kohler A."/>
            <person name="Kuo A."/>
            <person name="Nagy L.G."/>
            <person name="Floudas D."/>
            <person name="Copeland A."/>
            <person name="Barry K.W."/>
            <person name="Cichocki N."/>
            <person name="Veneault-Fourrey C."/>
            <person name="LaButti K."/>
            <person name="Lindquist E.A."/>
            <person name="Lipzen A."/>
            <person name="Lundell T."/>
            <person name="Morin E."/>
            <person name="Murat C."/>
            <person name="Riley R."/>
            <person name="Ohm R."/>
            <person name="Sun H."/>
            <person name="Tunlid A."/>
            <person name="Henrissat B."/>
            <person name="Grigoriev I.V."/>
            <person name="Hibbett D.S."/>
            <person name="Martin F."/>
        </authorList>
    </citation>
    <scope>NUCLEOTIDE SEQUENCE [LARGE SCALE GENOMIC DNA]</scope>
    <source>
        <strain evidence="3">441</strain>
    </source>
</reference>
<sequence>MLPNKPSSRSTETNDLPEGSRRPSEAASQRLSVLAASSYQLILFKAGVRCIEKSRTRCPFICETSVVLLPTYFPCSPWLKRLTRPERHPTGGHQTYLETASSRWHRMRGRRHWPT</sequence>
<evidence type="ECO:0000313" key="3">
    <source>
        <dbReference type="Proteomes" id="UP000054018"/>
    </source>
</evidence>
<dbReference type="HOGENOM" id="CLU_2109947_0_0_1"/>
<organism evidence="2 3">
    <name type="scientific">Pisolithus microcarpus 441</name>
    <dbReference type="NCBI Taxonomy" id="765257"/>
    <lineage>
        <taxon>Eukaryota</taxon>
        <taxon>Fungi</taxon>
        <taxon>Dikarya</taxon>
        <taxon>Basidiomycota</taxon>
        <taxon>Agaricomycotina</taxon>
        <taxon>Agaricomycetes</taxon>
        <taxon>Agaricomycetidae</taxon>
        <taxon>Boletales</taxon>
        <taxon>Sclerodermatineae</taxon>
        <taxon>Pisolithaceae</taxon>
        <taxon>Pisolithus</taxon>
    </lineage>
</organism>
<gene>
    <name evidence="2" type="ORF">PISMIDRAFT_222947</name>
</gene>
<accession>A0A0C9ZC76</accession>
<feature type="region of interest" description="Disordered" evidence="1">
    <location>
        <begin position="1"/>
        <end position="27"/>
    </location>
</feature>
<feature type="compositionally biased region" description="Polar residues" evidence="1">
    <location>
        <begin position="1"/>
        <end position="14"/>
    </location>
</feature>
<reference evidence="2 3" key="1">
    <citation type="submission" date="2014-04" db="EMBL/GenBank/DDBJ databases">
        <authorList>
            <consortium name="DOE Joint Genome Institute"/>
            <person name="Kuo A."/>
            <person name="Kohler A."/>
            <person name="Costa M.D."/>
            <person name="Nagy L.G."/>
            <person name="Floudas D."/>
            <person name="Copeland A."/>
            <person name="Barry K.W."/>
            <person name="Cichocki N."/>
            <person name="Veneault-Fourrey C."/>
            <person name="LaButti K."/>
            <person name="Lindquist E.A."/>
            <person name="Lipzen A."/>
            <person name="Lundell T."/>
            <person name="Morin E."/>
            <person name="Murat C."/>
            <person name="Sun H."/>
            <person name="Tunlid A."/>
            <person name="Henrissat B."/>
            <person name="Grigoriev I.V."/>
            <person name="Hibbett D.S."/>
            <person name="Martin F."/>
            <person name="Nordberg H.P."/>
            <person name="Cantor M.N."/>
            <person name="Hua S.X."/>
        </authorList>
    </citation>
    <scope>NUCLEOTIDE SEQUENCE [LARGE SCALE GENOMIC DNA]</scope>
    <source>
        <strain evidence="2 3">441</strain>
    </source>
</reference>
<evidence type="ECO:0000256" key="1">
    <source>
        <dbReference type="SAM" id="MobiDB-lite"/>
    </source>
</evidence>
<proteinExistence type="predicted"/>
<dbReference type="Proteomes" id="UP000054018">
    <property type="component" value="Unassembled WGS sequence"/>
</dbReference>
<name>A0A0C9ZC76_9AGAM</name>
<dbReference type="AlphaFoldDB" id="A0A0C9ZC76"/>
<evidence type="ECO:0000313" key="2">
    <source>
        <dbReference type="EMBL" id="KIK17568.1"/>
    </source>
</evidence>
<protein>
    <submittedName>
        <fullName evidence="2">Uncharacterized protein</fullName>
    </submittedName>
</protein>
<keyword evidence="3" id="KW-1185">Reference proteome</keyword>
<dbReference type="EMBL" id="KN833824">
    <property type="protein sequence ID" value="KIK17568.1"/>
    <property type="molecule type" value="Genomic_DNA"/>
</dbReference>